<feature type="transmembrane region" description="Helical" evidence="2">
    <location>
        <begin position="90"/>
        <end position="110"/>
    </location>
</feature>
<feature type="transmembrane region" description="Helical" evidence="2">
    <location>
        <begin position="438"/>
        <end position="457"/>
    </location>
</feature>
<name>A0A553K513_9ACTN</name>
<dbReference type="Proteomes" id="UP000317638">
    <property type="component" value="Unassembled WGS sequence"/>
</dbReference>
<feature type="transmembrane region" description="Helical" evidence="2">
    <location>
        <begin position="211"/>
        <end position="228"/>
    </location>
</feature>
<dbReference type="EMBL" id="VKKG01000001">
    <property type="protein sequence ID" value="TRY19808.1"/>
    <property type="molecule type" value="Genomic_DNA"/>
</dbReference>
<feature type="transmembrane region" description="Helical" evidence="2">
    <location>
        <begin position="342"/>
        <end position="364"/>
    </location>
</feature>
<feature type="transmembrane region" description="Helical" evidence="2">
    <location>
        <begin position="376"/>
        <end position="396"/>
    </location>
</feature>
<feature type="transmembrane region" description="Helical" evidence="2">
    <location>
        <begin position="122"/>
        <end position="146"/>
    </location>
</feature>
<feature type="transmembrane region" description="Helical" evidence="2">
    <location>
        <begin position="290"/>
        <end position="306"/>
    </location>
</feature>
<keyword evidence="4" id="KW-1185">Reference proteome</keyword>
<dbReference type="OrthoDB" id="3729996at2"/>
<keyword evidence="2" id="KW-1133">Transmembrane helix</keyword>
<sequence length="540" mass="56103">MTPEQREARGQALLYSLGAAVTLAGLVLLLGMAFELGAAVLTYAFALGLGVVTLVLAWRTGANGLIAPLVVVSGALATWSAMGAEREEGLPGWLGVLLASVALALAALVIRRWHLGNALVWLAWLVFVGAVVFQGSPAAVFAPALLLAATIARPWANQQVLVSVAFLLQMVVTPVSFTSGLPTYLMLGSALAVGVHLVGFQRALPVARQPWPVLLLLFVGAWGGALAGDAVVPWLSLLVAGAGCLLAVALPVPEGARPDPNRSQDLFLTVSVSALAVSLLVGLVDSPVEHMVLVVLAIVVQLRPLARRRLFSGLIRGVPTFLAFFATIEASLGVWGDPEAVLAVPVVLLQAVLLSVLGVAIMVFRHGPPSPVPDAIRLLVGLYLAGYAVVIGGAWLGRQFGDTNGGFLAGHALASVCWMLVAAAIAVRRRSTNPAADLTVAAIIAVAAAGKLVLFDMQLLGGIPRVAVFLGCGVLMMGIAFLRQRRGLQQASSAAPPQHPGPPPQFRPGQQPVPPPQHQQPGPPPAQRWYGPEGGPDAQH</sequence>
<evidence type="ECO:0000313" key="4">
    <source>
        <dbReference type="Proteomes" id="UP000317638"/>
    </source>
</evidence>
<feature type="transmembrane region" description="Helical" evidence="2">
    <location>
        <begin position="463"/>
        <end position="482"/>
    </location>
</feature>
<feature type="transmembrane region" description="Helical" evidence="2">
    <location>
        <begin position="318"/>
        <end position="336"/>
    </location>
</feature>
<dbReference type="AlphaFoldDB" id="A0A553K513"/>
<feature type="transmembrane region" description="Helical" evidence="2">
    <location>
        <begin position="265"/>
        <end position="284"/>
    </location>
</feature>
<feature type="transmembrane region" description="Helical" evidence="2">
    <location>
        <begin position="40"/>
        <end position="58"/>
    </location>
</feature>
<organism evidence="3 4">
    <name type="scientific">Tessaracoccus rhinocerotis</name>
    <dbReference type="NCBI Taxonomy" id="1689449"/>
    <lineage>
        <taxon>Bacteria</taxon>
        <taxon>Bacillati</taxon>
        <taxon>Actinomycetota</taxon>
        <taxon>Actinomycetes</taxon>
        <taxon>Propionibacteriales</taxon>
        <taxon>Propionibacteriaceae</taxon>
        <taxon>Tessaracoccus</taxon>
    </lineage>
</organism>
<evidence type="ECO:0000313" key="3">
    <source>
        <dbReference type="EMBL" id="TRY19808.1"/>
    </source>
</evidence>
<proteinExistence type="predicted"/>
<evidence type="ECO:0000256" key="1">
    <source>
        <dbReference type="SAM" id="MobiDB-lite"/>
    </source>
</evidence>
<feature type="transmembrane region" description="Helical" evidence="2">
    <location>
        <begin position="166"/>
        <end position="199"/>
    </location>
</feature>
<keyword evidence="2" id="KW-0472">Membrane</keyword>
<feature type="transmembrane region" description="Helical" evidence="2">
    <location>
        <begin position="65"/>
        <end position="84"/>
    </location>
</feature>
<gene>
    <name evidence="3" type="ORF">FOJ82_02700</name>
</gene>
<feature type="transmembrane region" description="Helical" evidence="2">
    <location>
        <begin position="12"/>
        <end position="34"/>
    </location>
</feature>
<protein>
    <recommendedName>
        <fullName evidence="5">DUF2339 domain-containing protein</fullName>
    </recommendedName>
</protein>
<feature type="compositionally biased region" description="Pro residues" evidence="1">
    <location>
        <begin position="497"/>
        <end position="526"/>
    </location>
</feature>
<evidence type="ECO:0008006" key="5">
    <source>
        <dbReference type="Google" id="ProtNLM"/>
    </source>
</evidence>
<keyword evidence="2" id="KW-0812">Transmembrane</keyword>
<feature type="region of interest" description="Disordered" evidence="1">
    <location>
        <begin position="489"/>
        <end position="540"/>
    </location>
</feature>
<comment type="caution">
    <text evidence="3">The sequence shown here is derived from an EMBL/GenBank/DDBJ whole genome shotgun (WGS) entry which is preliminary data.</text>
</comment>
<reference evidence="3 4" key="1">
    <citation type="submission" date="2019-07" db="EMBL/GenBank/DDBJ databases">
        <authorList>
            <person name="Zhou L.-Y."/>
        </authorList>
    </citation>
    <scope>NUCLEOTIDE SEQUENCE [LARGE SCALE GENOMIC DNA]</scope>
    <source>
        <strain evidence="3 4">YIM 101269</strain>
    </source>
</reference>
<accession>A0A553K513</accession>
<feature type="transmembrane region" description="Helical" evidence="2">
    <location>
        <begin position="408"/>
        <end position="426"/>
    </location>
</feature>
<evidence type="ECO:0000256" key="2">
    <source>
        <dbReference type="SAM" id="Phobius"/>
    </source>
</evidence>
<dbReference type="RefSeq" id="WP_143936895.1">
    <property type="nucleotide sequence ID" value="NZ_VKKG01000001.1"/>
</dbReference>
<feature type="transmembrane region" description="Helical" evidence="2">
    <location>
        <begin position="234"/>
        <end position="253"/>
    </location>
</feature>